<evidence type="ECO:0000313" key="4">
    <source>
        <dbReference type="Proteomes" id="UP000019277"/>
    </source>
</evidence>
<protein>
    <recommendedName>
        <fullName evidence="2">Activator of Hsp90 ATPase homologue 1/2-like C-terminal domain-containing protein</fullName>
    </recommendedName>
</protein>
<evidence type="ECO:0000256" key="1">
    <source>
        <dbReference type="ARBA" id="ARBA00006817"/>
    </source>
</evidence>
<dbReference type="PATRIC" id="fig|909613.9.peg.1502"/>
<dbReference type="Pfam" id="PF08327">
    <property type="entry name" value="AHSA1"/>
    <property type="match status" value="1"/>
</dbReference>
<proteinExistence type="inferred from homology"/>
<organism evidence="3 4">
    <name type="scientific">Actinokineospora spheciospongiae</name>
    <dbReference type="NCBI Taxonomy" id="909613"/>
    <lineage>
        <taxon>Bacteria</taxon>
        <taxon>Bacillati</taxon>
        <taxon>Actinomycetota</taxon>
        <taxon>Actinomycetes</taxon>
        <taxon>Pseudonocardiales</taxon>
        <taxon>Pseudonocardiaceae</taxon>
        <taxon>Actinokineospora</taxon>
    </lineage>
</organism>
<dbReference type="OrthoDB" id="8117292at2"/>
<dbReference type="RefSeq" id="WP_035279915.1">
    <property type="nucleotide sequence ID" value="NZ_AYXG01000051.1"/>
</dbReference>
<dbReference type="STRING" id="909613.UO65_1490"/>
<gene>
    <name evidence="3" type="ORF">UO65_1490</name>
</gene>
<dbReference type="Proteomes" id="UP000019277">
    <property type="component" value="Unassembled WGS sequence"/>
</dbReference>
<keyword evidence="4" id="KW-1185">Reference proteome</keyword>
<name>W7J2W0_9PSEU</name>
<dbReference type="SUPFAM" id="SSF55961">
    <property type="entry name" value="Bet v1-like"/>
    <property type="match status" value="1"/>
</dbReference>
<reference evidence="3 4" key="1">
    <citation type="journal article" date="2014" name="Genome Announc.">
        <title>Draft Genome Sequence of the Antitrypanosomally Active Sponge-Associated Bacterium Actinokineospora sp. Strain EG49.</title>
        <authorList>
            <person name="Harjes J."/>
            <person name="Ryu T."/>
            <person name="Abdelmohsen U.R."/>
            <person name="Moitinho-Silva L."/>
            <person name="Horn H."/>
            <person name="Ravasi T."/>
            <person name="Hentschel U."/>
        </authorList>
    </citation>
    <scope>NUCLEOTIDE SEQUENCE [LARGE SCALE GENOMIC DNA]</scope>
    <source>
        <strain evidence="3 4">EG49</strain>
    </source>
</reference>
<evidence type="ECO:0000313" key="3">
    <source>
        <dbReference type="EMBL" id="EWC63276.1"/>
    </source>
</evidence>
<sequence>MSPVPTGRLLRTAVGSDLVLPRTFRAPVADVWASITEPERTARWFGPWEGEGAPGRTVKVRMVFEDEEPWFDLRIDACEPPRRLAVSSVDEFGSWRLELLLSEHRGTTELRFVHHLDDEDSIGEVGPGWEYYLDLLTASRDGSPAPDFDDYYPSMKAHYAGLAAATGRQSESEQE</sequence>
<dbReference type="EMBL" id="AYXG01000051">
    <property type="protein sequence ID" value="EWC63276.1"/>
    <property type="molecule type" value="Genomic_DNA"/>
</dbReference>
<comment type="similarity">
    <text evidence="1">Belongs to the AHA1 family.</text>
</comment>
<dbReference type="eggNOG" id="COG3832">
    <property type="taxonomic scope" value="Bacteria"/>
</dbReference>
<dbReference type="InterPro" id="IPR023393">
    <property type="entry name" value="START-like_dom_sf"/>
</dbReference>
<feature type="domain" description="Activator of Hsp90 ATPase homologue 1/2-like C-terminal" evidence="2">
    <location>
        <begin position="25"/>
        <end position="138"/>
    </location>
</feature>
<evidence type="ECO:0000259" key="2">
    <source>
        <dbReference type="Pfam" id="PF08327"/>
    </source>
</evidence>
<accession>W7J2W0</accession>
<comment type="caution">
    <text evidence="3">The sequence shown here is derived from an EMBL/GenBank/DDBJ whole genome shotgun (WGS) entry which is preliminary data.</text>
</comment>
<dbReference type="AlphaFoldDB" id="W7J2W0"/>
<dbReference type="CDD" id="cd08899">
    <property type="entry name" value="SRPBCC_CalC_Aha1-like_6"/>
    <property type="match status" value="1"/>
</dbReference>
<dbReference type="Gene3D" id="3.30.530.20">
    <property type="match status" value="1"/>
</dbReference>
<dbReference type="InterPro" id="IPR013538">
    <property type="entry name" value="ASHA1/2-like_C"/>
</dbReference>